<keyword evidence="7" id="KW-0851">Voltage-gated channel</keyword>
<evidence type="ECO:0000256" key="11">
    <source>
        <dbReference type="ARBA" id="ARBA00023180"/>
    </source>
</evidence>
<sequence>MQAAEEAIDNEGDEVQSVGNSGQLTTGPSPANASVRSPARICIRRFCHFVVNLRYFDLFIMIVICASSIALAAEDPVSENSRRNTILEHFDYAFTGVFTIELVLKVVDLGVVLHPGSYFRDAWNILDAIVVFFALVAFVVRHMGSSASAKNLNTIKSLRVLRVLRPLKTINRVPKLKAVFDCVVSSLKNVFNILIVYWLFQFIFAVIAVQLFQGKFFYCNDISKMTREEC</sequence>
<keyword evidence="6" id="KW-0106">Calcium</keyword>
<evidence type="ECO:0000256" key="13">
    <source>
        <dbReference type="SAM" id="MobiDB-lite"/>
    </source>
</evidence>
<evidence type="ECO:0000256" key="9">
    <source>
        <dbReference type="ARBA" id="ARBA00023065"/>
    </source>
</evidence>
<dbReference type="SUPFAM" id="SSF81324">
    <property type="entry name" value="Voltage-gated potassium channels"/>
    <property type="match status" value="1"/>
</dbReference>
<evidence type="ECO:0000256" key="8">
    <source>
        <dbReference type="ARBA" id="ARBA00022989"/>
    </source>
</evidence>
<keyword evidence="3" id="KW-0109">Calcium transport</keyword>
<evidence type="ECO:0000313" key="16">
    <source>
        <dbReference type="EMBL" id="KAA3681613.1"/>
    </source>
</evidence>
<dbReference type="Proteomes" id="UP000324629">
    <property type="component" value="Unassembled WGS sequence"/>
</dbReference>
<dbReference type="PANTHER" id="PTHR45628:SF7">
    <property type="entry name" value="VOLTAGE-DEPENDENT CALCIUM CHANNEL TYPE A SUBUNIT ALPHA-1"/>
    <property type="match status" value="1"/>
</dbReference>
<feature type="compositionally biased region" description="Acidic residues" evidence="13">
    <location>
        <begin position="1"/>
        <end position="14"/>
    </location>
</feature>
<comment type="subcellular location">
    <subcellularLocation>
        <location evidence="1">Membrane</location>
        <topology evidence="1">Multi-pass membrane protein</topology>
    </subcellularLocation>
</comment>
<keyword evidence="9" id="KW-0406">Ion transport</keyword>
<dbReference type="InterPro" id="IPR027359">
    <property type="entry name" value="Volt_channel_dom_sf"/>
</dbReference>
<dbReference type="InterPro" id="IPR005821">
    <property type="entry name" value="Ion_trans_dom"/>
</dbReference>
<feature type="domain" description="Ion transport" evidence="15">
    <location>
        <begin position="54"/>
        <end position="218"/>
    </location>
</feature>
<keyword evidence="17" id="KW-1185">Reference proteome</keyword>
<dbReference type="Gene3D" id="1.20.120.350">
    <property type="entry name" value="Voltage-gated potassium channels. Chain C"/>
    <property type="match status" value="1"/>
</dbReference>
<keyword evidence="4" id="KW-0107">Calcium channel</keyword>
<keyword evidence="10 14" id="KW-0472">Membrane</keyword>
<feature type="transmembrane region" description="Helical" evidence="14">
    <location>
        <begin position="92"/>
        <end position="113"/>
    </location>
</feature>
<gene>
    <name evidence="16" type="ORF">DEA37_0007102</name>
</gene>
<dbReference type="FunFam" id="1.20.120.350:FF:000011">
    <property type="entry name" value="Voltage-dependent N-type calcium channel subunit alpha"/>
    <property type="match status" value="1"/>
</dbReference>
<feature type="transmembrane region" description="Helical" evidence="14">
    <location>
        <begin position="53"/>
        <end position="72"/>
    </location>
</feature>
<evidence type="ECO:0000259" key="15">
    <source>
        <dbReference type="Pfam" id="PF00520"/>
    </source>
</evidence>
<reference evidence="16 17" key="1">
    <citation type="journal article" date="2019" name="Gigascience">
        <title>Whole-genome sequence of the oriental lung fluke Paragonimus westermani.</title>
        <authorList>
            <person name="Oey H."/>
            <person name="Zakrzewski M."/>
            <person name="Narain K."/>
            <person name="Devi K.R."/>
            <person name="Agatsuma T."/>
            <person name="Nawaratna S."/>
            <person name="Gobert G.N."/>
            <person name="Jones M.K."/>
            <person name="Ragan M.A."/>
            <person name="McManus D.P."/>
            <person name="Krause L."/>
        </authorList>
    </citation>
    <scope>NUCLEOTIDE SEQUENCE [LARGE SCALE GENOMIC DNA]</scope>
    <source>
        <strain evidence="16 17">IND2009</strain>
    </source>
</reference>
<organism evidence="16 17">
    <name type="scientific">Paragonimus westermani</name>
    <dbReference type="NCBI Taxonomy" id="34504"/>
    <lineage>
        <taxon>Eukaryota</taxon>
        <taxon>Metazoa</taxon>
        <taxon>Spiralia</taxon>
        <taxon>Lophotrochozoa</taxon>
        <taxon>Platyhelminthes</taxon>
        <taxon>Trematoda</taxon>
        <taxon>Digenea</taxon>
        <taxon>Plagiorchiida</taxon>
        <taxon>Troglotremata</taxon>
        <taxon>Troglotrematidae</taxon>
        <taxon>Paragonimus</taxon>
    </lineage>
</organism>
<keyword evidence="12" id="KW-0407">Ion channel</keyword>
<dbReference type="PANTHER" id="PTHR45628">
    <property type="entry name" value="VOLTAGE-DEPENDENT CALCIUM CHANNEL TYPE A SUBUNIT ALPHA-1"/>
    <property type="match status" value="1"/>
</dbReference>
<evidence type="ECO:0000256" key="2">
    <source>
        <dbReference type="ARBA" id="ARBA00022448"/>
    </source>
</evidence>
<feature type="non-terminal residue" evidence="16">
    <location>
        <position position="230"/>
    </location>
</feature>
<evidence type="ECO:0000256" key="14">
    <source>
        <dbReference type="SAM" id="Phobius"/>
    </source>
</evidence>
<proteinExistence type="predicted"/>
<keyword evidence="2" id="KW-0813">Transport</keyword>
<feature type="transmembrane region" description="Helical" evidence="14">
    <location>
        <begin position="195"/>
        <end position="218"/>
    </location>
</feature>
<dbReference type="Pfam" id="PF00520">
    <property type="entry name" value="Ion_trans"/>
    <property type="match status" value="1"/>
</dbReference>
<dbReference type="GO" id="GO:0045202">
    <property type="term" value="C:synapse"/>
    <property type="evidence" value="ECO:0007669"/>
    <property type="project" value="GOC"/>
</dbReference>
<keyword evidence="5 14" id="KW-0812">Transmembrane</keyword>
<dbReference type="GO" id="GO:0007268">
    <property type="term" value="P:chemical synaptic transmission"/>
    <property type="evidence" value="ECO:0007669"/>
    <property type="project" value="TreeGrafter"/>
</dbReference>
<dbReference type="AlphaFoldDB" id="A0A5J4P1A2"/>
<evidence type="ECO:0000256" key="1">
    <source>
        <dbReference type="ARBA" id="ARBA00004141"/>
    </source>
</evidence>
<accession>A0A5J4P1A2</accession>
<evidence type="ECO:0000256" key="12">
    <source>
        <dbReference type="ARBA" id="ARBA00023303"/>
    </source>
</evidence>
<keyword evidence="11" id="KW-0325">Glycoprotein</keyword>
<protein>
    <recommendedName>
        <fullName evidence="15">Ion transport domain-containing protein</fullName>
    </recommendedName>
</protein>
<evidence type="ECO:0000256" key="10">
    <source>
        <dbReference type="ARBA" id="ARBA00023136"/>
    </source>
</evidence>
<evidence type="ECO:0000256" key="6">
    <source>
        <dbReference type="ARBA" id="ARBA00022837"/>
    </source>
</evidence>
<evidence type="ECO:0000256" key="7">
    <source>
        <dbReference type="ARBA" id="ARBA00022882"/>
    </source>
</evidence>
<evidence type="ECO:0000313" key="17">
    <source>
        <dbReference type="Proteomes" id="UP000324629"/>
    </source>
</evidence>
<dbReference type="Gene3D" id="1.10.287.70">
    <property type="match status" value="1"/>
</dbReference>
<dbReference type="GO" id="GO:0098703">
    <property type="term" value="P:calcium ion import across plasma membrane"/>
    <property type="evidence" value="ECO:0007669"/>
    <property type="project" value="TreeGrafter"/>
</dbReference>
<feature type="compositionally biased region" description="Polar residues" evidence="13">
    <location>
        <begin position="17"/>
        <end position="34"/>
    </location>
</feature>
<evidence type="ECO:0000256" key="5">
    <source>
        <dbReference type="ARBA" id="ARBA00022692"/>
    </source>
</evidence>
<dbReference type="GO" id="GO:0008331">
    <property type="term" value="F:high voltage-gated calcium channel activity"/>
    <property type="evidence" value="ECO:0007669"/>
    <property type="project" value="TreeGrafter"/>
</dbReference>
<name>A0A5J4P1A2_9TREM</name>
<feature type="region of interest" description="Disordered" evidence="13">
    <location>
        <begin position="1"/>
        <end position="34"/>
    </location>
</feature>
<keyword evidence="8 14" id="KW-1133">Transmembrane helix</keyword>
<evidence type="ECO:0000256" key="3">
    <source>
        <dbReference type="ARBA" id="ARBA00022568"/>
    </source>
</evidence>
<dbReference type="InterPro" id="IPR050599">
    <property type="entry name" value="VDCC_alpha-1_subunit"/>
</dbReference>
<dbReference type="EMBL" id="QNGE01000165">
    <property type="protein sequence ID" value="KAA3681613.1"/>
    <property type="molecule type" value="Genomic_DNA"/>
</dbReference>
<comment type="caution">
    <text evidence="16">The sequence shown here is derived from an EMBL/GenBank/DDBJ whole genome shotgun (WGS) entry which is preliminary data.</text>
</comment>
<evidence type="ECO:0000256" key="4">
    <source>
        <dbReference type="ARBA" id="ARBA00022673"/>
    </source>
</evidence>
<dbReference type="GO" id="GO:0005891">
    <property type="term" value="C:voltage-gated calcium channel complex"/>
    <property type="evidence" value="ECO:0007669"/>
    <property type="project" value="TreeGrafter"/>
</dbReference>
<feature type="transmembrane region" description="Helical" evidence="14">
    <location>
        <begin position="125"/>
        <end position="144"/>
    </location>
</feature>